<accession>A0A6H0SKZ6</accession>
<dbReference type="EMBL" id="CP032549">
    <property type="protein sequence ID" value="QIV88133.1"/>
    <property type="molecule type" value="Genomic_DNA"/>
</dbReference>
<sequence>MTESDAVPPEQEDPRWDDLVKNFQKLDAQAPREPSAQERADQLKKLFNTGPGAMNGPRDFAPEESDEPFVPDEPAALGSGDPMLNLAWTAAAGGPIGLLLCVLFFRSAPAFVVIGLALATLAGIAYLVKRLPTSRDPGDDGAQV</sequence>
<feature type="region of interest" description="Disordered" evidence="1">
    <location>
        <begin position="47"/>
        <end position="76"/>
    </location>
</feature>
<keyword evidence="2" id="KW-0472">Membrane</keyword>
<proteinExistence type="predicted"/>
<keyword evidence="2" id="KW-1133">Transmembrane helix</keyword>
<dbReference type="AlphaFoldDB" id="A0A6H0SKZ6"/>
<dbReference type="Proteomes" id="UP000502331">
    <property type="component" value="Chromosome"/>
</dbReference>
<keyword evidence="2" id="KW-0812">Transmembrane</keyword>
<evidence type="ECO:0000256" key="1">
    <source>
        <dbReference type="SAM" id="MobiDB-lite"/>
    </source>
</evidence>
<evidence type="ECO:0000256" key="2">
    <source>
        <dbReference type="SAM" id="Phobius"/>
    </source>
</evidence>
<reference evidence="3 4" key="1">
    <citation type="submission" date="2018-09" db="EMBL/GenBank/DDBJ databases">
        <title>Glutamicibacter mishrai S5-52T (LMG 29155T = KCTC 39846T).</title>
        <authorList>
            <person name="Das S.K."/>
        </authorList>
    </citation>
    <scope>NUCLEOTIDE SEQUENCE [LARGE SCALE GENOMIC DNA]</scope>
    <source>
        <strain evidence="3 4">S5-52</strain>
    </source>
</reference>
<protein>
    <submittedName>
        <fullName evidence="3">Uncharacterized protein</fullName>
    </submittedName>
</protein>
<name>A0A6H0SKZ6_9MICC</name>
<keyword evidence="4" id="KW-1185">Reference proteome</keyword>
<organism evidence="3 4">
    <name type="scientific">Glutamicibacter mishrai</name>
    <dbReference type="NCBI Taxonomy" id="1775880"/>
    <lineage>
        <taxon>Bacteria</taxon>
        <taxon>Bacillati</taxon>
        <taxon>Actinomycetota</taxon>
        <taxon>Actinomycetes</taxon>
        <taxon>Micrococcales</taxon>
        <taxon>Micrococcaceae</taxon>
        <taxon>Glutamicibacter</taxon>
    </lineage>
</organism>
<dbReference type="RefSeq" id="WP_172512568.1">
    <property type="nucleotide sequence ID" value="NZ_CP032549.1"/>
</dbReference>
<feature type="transmembrane region" description="Helical" evidence="2">
    <location>
        <begin position="86"/>
        <end position="105"/>
    </location>
</feature>
<feature type="transmembrane region" description="Helical" evidence="2">
    <location>
        <begin position="111"/>
        <end position="128"/>
    </location>
</feature>
<evidence type="ECO:0000313" key="4">
    <source>
        <dbReference type="Proteomes" id="UP000502331"/>
    </source>
</evidence>
<gene>
    <name evidence="3" type="ORF">D3791_14070</name>
</gene>
<evidence type="ECO:0000313" key="3">
    <source>
        <dbReference type="EMBL" id="QIV88133.1"/>
    </source>
</evidence>